<dbReference type="RefSeq" id="WP_096428894.1">
    <property type="nucleotide sequence ID" value="NZ_AP018042.1"/>
</dbReference>
<dbReference type="GO" id="GO:0020037">
    <property type="term" value="F:heme binding"/>
    <property type="evidence" value="ECO:0007669"/>
    <property type="project" value="InterPro"/>
</dbReference>
<keyword evidence="2" id="KW-0349">Heme</keyword>
<name>A0A1Y1CI31_9BACT</name>
<dbReference type="GO" id="GO:0019825">
    <property type="term" value="F:oxygen binding"/>
    <property type="evidence" value="ECO:0007669"/>
    <property type="project" value="InterPro"/>
</dbReference>
<dbReference type="OrthoDB" id="9790913at2"/>
<dbReference type="PANTHER" id="PTHR47366">
    <property type="entry name" value="TWO-ON-TWO HEMOGLOBIN-3"/>
    <property type="match status" value="1"/>
</dbReference>
<gene>
    <name evidence="6" type="ORF">ALGA_1642</name>
</gene>
<keyword evidence="3" id="KW-0479">Metal-binding</keyword>
<evidence type="ECO:0000256" key="3">
    <source>
        <dbReference type="ARBA" id="ARBA00022723"/>
    </source>
</evidence>
<keyword evidence="4" id="KW-0408">Iron</keyword>
<dbReference type="EMBL" id="AP018042">
    <property type="protein sequence ID" value="BAX80017.1"/>
    <property type="molecule type" value="Genomic_DNA"/>
</dbReference>
<keyword evidence="1" id="KW-0813">Transport</keyword>
<dbReference type="CDD" id="cd14774">
    <property type="entry name" value="TrHb2_HGbIV-like_O"/>
    <property type="match status" value="1"/>
</dbReference>
<evidence type="ECO:0000256" key="2">
    <source>
        <dbReference type="ARBA" id="ARBA00022617"/>
    </source>
</evidence>
<evidence type="ECO:0000256" key="5">
    <source>
        <dbReference type="ARBA" id="ARBA00034496"/>
    </source>
</evidence>
<evidence type="ECO:0000256" key="4">
    <source>
        <dbReference type="ARBA" id="ARBA00023004"/>
    </source>
</evidence>
<evidence type="ECO:0000313" key="7">
    <source>
        <dbReference type="Proteomes" id="UP000218267"/>
    </source>
</evidence>
<dbReference type="Gene3D" id="1.10.490.10">
    <property type="entry name" value="Globins"/>
    <property type="match status" value="1"/>
</dbReference>
<reference evidence="7" key="2">
    <citation type="journal article" date="2020" name="Antonie Van Leeuwenhoek">
        <title>Labilibaculum antarcticum sp. nov., a novel facultative anaerobic, psychrotorelant bacterium isolated from marine sediment of Antarctica.</title>
        <authorList>
            <person name="Watanabe M."/>
            <person name="Kojima H."/>
            <person name="Fukui M."/>
        </authorList>
    </citation>
    <scope>NUCLEOTIDE SEQUENCE [LARGE SCALE GENOMIC DNA]</scope>
    <source>
        <strain evidence="7">SPP2</strain>
    </source>
</reference>
<evidence type="ECO:0000256" key="1">
    <source>
        <dbReference type="ARBA" id="ARBA00022448"/>
    </source>
</evidence>
<evidence type="ECO:0000313" key="6">
    <source>
        <dbReference type="EMBL" id="BAX80017.1"/>
    </source>
</evidence>
<proteinExistence type="inferred from homology"/>
<dbReference type="InterPro" id="IPR012292">
    <property type="entry name" value="Globin/Proto"/>
</dbReference>
<sequence>MELTIKEYPFGERPEVTRPNRDFLKHLGESGIRKLVDDHYELLRESKFNPLFPQDKAEFEAAKLRSSDFFIQALGGPEYYNQNRGAPMLVKRHANFKITREARQVWMQCYQKLLPELKIPEDLIVSYWNYLDVFSSWMVNSED</sequence>
<dbReference type="Proteomes" id="UP000218267">
    <property type="component" value="Chromosome"/>
</dbReference>
<comment type="similarity">
    <text evidence="5">Belongs to the truncated hemoglobin family. Group II subfamily.</text>
</comment>
<dbReference type="Pfam" id="PF01152">
    <property type="entry name" value="Bac_globin"/>
    <property type="match status" value="1"/>
</dbReference>
<dbReference type="AlphaFoldDB" id="A0A1Y1CI31"/>
<dbReference type="InterPro" id="IPR009050">
    <property type="entry name" value="Globin-like_sf"/>
</dbReference>
<dbReference type="InterPro" id="IPR044203">
    <property type="entry name" value="GlbO/GLB3-like"/>
</dbReference>
<protein>
    <submittedName>
        <fullName evidence="6">Globin</fullName>
    </submittedName>
</protein>
<accession>A0A1Y1CI31</accession>
<reference evidence="6 7" key="1">
    <citation type="journal article" date="2018" name="Mar. Genomics">
        <title>Complete genome sequence of Marinifilaceae bacterium strain SPP2, isolated from the Antarctic marine sediment.</title>
        <authorList>
            <person name="Watanabe M."/>
            <person name="Kojima H."/>
            <person name="Fukui M."/>
        </authorList>
    </citation>
    <scope>NUCLEOTIDE SEQUENCE [LARGE SCALE GENOMIC DNA]</scope>
    <source>
        <strain evidence="6 7">SPP2</strain>
    </source>
</reference>
<dbReference type="GO" id="GO:0005344">
    <property type="term" value="F:oxygen carrier activity"/>
    <property type="evidence" value="ECO:0007669"/>
    <property type="project" value="InterPro"/>
</dbReference>
<dbReference type="SUPFAM" id="SSF46458">
    <property type="entry name" value="Globin-like"/>
    <property type="match status" value="1"/>
</dbReference>
<dbReference type="InterPro" id="IPR001486">
    <property type="entry name" value="Hemoglobin_trunc"/>
</dbReference>
<organism evidence="6 7">
    <name type="scientific">Labilibaculum antarcticum</name>
    <dbReference type="NCBI Taxonomy" id="1717717"/>
    <lineage>
        <taxon>Bacteria</taxon>
        <taxon>Pseudomonadati</taxon>
        <taxon>Bacteroidota</taxon>
        <taxon>Bacteroidia</taxon>
        <taxon>Marinilabiliales</taxon>
        <taxon>Marinifilaceae</taxon>
        <taxon>Labilibaculum</taxon>
    </lineage>
</organism>
<dbReference type="GO" id="GO:0046872">
    <property type="term" value="F:metal ion binding"/>
    <property type="evidence" value="ECO:0007669"/>
    <property type="project" value="UniProtKB-KW"/>
</dbReference>
<keyword evidence="7" id="KW-1185">Reference proteome</keyword>
<dbReference type="KEGG" id="mbas:ALGA_1642"/>
<dbReference type="PANTHER" id="PTHR47366:SF1">
    <property type="entry name" value="TWO-ON-TWO HEMOGLOBIN-3"/>
    <property type="match status" value="1"/>
</dbReference>